<dbReference type="OrthoDB" id="964706at2"/>
<comment type="caution">
    <text evidence="1">The sequence shown here is derived from an EMBL/GenBank/DDBJ whole genome shotgun (WGS) entry which is preliminary data.</text>
</comment>
<sequence length="76" mass="8608">MVAVVGTYQNGYVKLDNDFPSDNPVKVLVTFLEDVEIKSDKGLLLSDFSFAKSQKNLENYKGSFSDSVIEERREEL</sequence>
<dbReference type="Proteomes" id="UP000304900">
    <property type="component" value="Unassembled WGS sequence"/>
</dbReference>
<reference evidence="1 2" key="1">
    <citation type="submission" date="2019-05" db="EMBL/GenBank/DDBJ databases">
        <title>Dyadobacter AR-3-8 sp. nov., isolated from arctic soil.</title>
        <authorList>
            <person name="Chaudhary D.K."/>
        </authorList>
    </citation>
    <scope>NUCLEOTIDE SEQUENCE [LARGE SCALE GENOMIC DNA]</scope>
    <source>
        <strain evidence="1 2">AR-3-8</strain>
    </source>
</reference>
<proteinExistence type="predicted"/>
<gene>
    <name evidence="1" type="ORF">FDK13_26410</name>
</gene>
<dbReference type="EMBL" id="SZVO01000015">
    <property type="protein sequence ID" value="TKT88491.1"/>
    <property type="molecule type" value="Genomic_DNA"/>
</dbReference>
<accession>A0A4U6CXQ5</accession>
<dbReference type="AlphaFoldDB" id="A0A4U6CXQ5"/>
<protein>
    <submittedName>
        <fullName evidence="1">Uncharacterized protein</fullName>
    </submittedName>
</protein>
<dbReference type="RefSeq" id="WP_137343028.1">
    <property type="nucleotide sequence ID" value="NZ_BSQH01000011.1"/>
</dbReference>
<evidence type="ECO:0000313" key="2">
    <source>
        <dbReference type="Proteomes" id="UP000304900"/>
    </source>
</evidence>
<name>A0A4U6CXQ5_9BACT</name>
<evidence type="ECO:0000313" key="1">
    <source>
        <dbReference type="EMBL" id="TKT88491.1"/>
    </source>
</evidence>
<organism evidence="1 2">
    <name type="scientific">Dyadobacter frigoris</name>
    <dbReference type="NCBI Taxonomy" id="2576211"/>
    <lineage>
        <taxon>Bacteria</taxon>
        <taxon>Pseudomonadati</taxon>
        <taxon>Bacteroidota</taxon>
        <taxon>Cytophagia</taxon>
        <taxon>Cytophagales</taxon>
        <taxon>Spirosomataceae</taxon>
        <taxon>Dyadobacter</taxon>
    </lineage>
</organism>
<keyword evidence="2" id="KW-1185">Reference proteome</keyword>